<name>A0ABR0B8X8_9CRUS</name>
<evidence type="ECO:0000256" key="1">
    <source>
        <dbReference type="SAM" id="MobiDB-lite"/>
    </source>
</evidence>
<gene>
    <name evidence="2" type="ORF">OUZ56_032447</name>
</gene>
<proteinExistence type="predicted"/>
<feature type="compositionally biased region" description="Basic and acidic residues" evidence="1">
    <location>
        <begin position="67"/>
        <end position="83"/>
    </location>
</feature>
<dbReference type="Proteomes" id="UP001234178">
    <property type="component" value="Unassembled WGS sequence"/>
</dbReference>
<accession>A0ABR0B8X8</accession>
<organism evidence="2 3">
    <name type="scientific">Daphnia magna</name>
    <dbReference type="NCBI Taxonomy" id="35525"/>
    <lineage>
        <taxon>Eukaryota</taxon>
        <taxon>Metazoa</taxon>
        <taxon>Ecdysozoa</taxon>
        <taxon>Arthropoda</taxon>
        <taxon>Crustacea</taxon>
        <taxon>Branchiopoda</taxon>
        <taxon>Diplostraca</taxon>
        <taxon>Cladocera</taxon>
        <taxon>Anomopoda</taxon>
        <taxon>Daphniidae</taxon>
        <taxon>Daphnia</taxon>
    </lineage>
</organism>
<dbReference type="EMBL" id="JAOYFB010000041">
    <property type="protein sequence ID" value="KAK4045039.1"/>
    <property type="molecule type" value="Genomic_DNA"/>
</dbReference>
<keyword evidence="3" id="KW-1185">Reference proteome</keyword>
<evidence type="ECO:0000313" key="3">
    <source>
        <dbReference type="Proteomes" id="UP001234178"/>
    </source>
</evidence>
<feature type="compositionally biased region" description="Polar residues" evidence="1">
    <location>
        <begin position="146"/>
        <end position="160"/>
    </location>
</feature>
<comment type="caution">
    <text evidence="2">The sequence shown here is derived from an EMBL/GenBank/DDBJ whole genome shotgun (WGS) entry which is preliminary data.</text>
</comment>
<reference evidence="2 3" key="1">
    <citation type="journal article" date="2023" name="Nucleic Acids Res.">
        <title>The hologenome of Daphnia magna reveals possible DNA methylation and microbiome-mediated evolution of the host genome.</title>
        <authorList>
            <person name="Chaturvedi A."/>
            <person name="Li X."/>
            <person name="Dhandapani V."/>
            <person name="Marshall H."/>
            <person name="Kissane S."/>
            <person name="Cuenca-Cambronero M."/>
            <person name="Asole G."/>
            <person name="Calvet F."/>
            <person name="Ruiz-Romero M."/>
            <person name="Marangio P."/>
            <person name="Guigo R."/>
            <person name="Rago D."/>
            <person name="Mirbahai L."/>
            <person name="Eastwood N."/>
            <person name="Colbourne J.K."/>
            <person name="Zhou J."/>
            <person name="Mallon E."/>
            <person name="Orsini L."/>
        </authorList>
    </citation>
    <scope>NUCLEOTIDE SEQUENCE [LARGE SCALE GENOMIC DNA]</scope>
    <source>
        <strain evidence="2">LRV0_1</strain>
    </source>
</reference>
<protein>
    <submittedName>
        <fullName evidence="2">Uncharacterized protein</fullName>
    </submittedName>
</protein>
<feature type="compositionally biased region" description="Low complexity" evidence="1">
    <location>
        <begin position="1"/>
        <end position="15"/>
    </location>
</feature>
<evidence type="ECO:0000313" key="2">
    <source>
        <dbReference type="EMBL" id="KAK4045039.1"/>
    </source>
</evidence>
<feature type="region of interest" description="Disordered" evidence="1">
    <location>
        <begin position="1"/>
        <end position="160"/>
    </location>
</feature>
<feature type="compositionally biased region" description="Basic and acidic residues" evidence="1">
    <location>
        <begin position="29"/>
        <end position="47"/>
    </location>
</feature>
<sequence>MPKTSSSTTVRSTTPGRRRTSTRAVADLGRCDGNAERYNDPGEERGGSEGALGSDAQAPVRNLGPALKERSCDGERNDGDRKVLFPFKGPPKSRVGGEEGPPNRFPVVGINEEAATKGYGRKRGCPPRGSECPPAGPKEQRRMNKRSGSQDAEMSMNMSE</sequence>